<dbReference type="PANTHER" id="PTHR43798">
    <property type="entry name" value="MONOACYLGLYCEROL LIPASE"/>
    <property type="match status" value="1"/>
</dbReference>
<proteinExistence type="predicted"/>
<dbReference type="Gene3D" id="3.40.50.1820">
    <property type="entry name" value="alpha/beta hydrolase"/>
    <property type="match status" value="1"/>
</dbReference>
<dbReference type="Proteomes" id="UP000592180">
    <property type="component" value="Unassembled WGS sequence"/>
</dbReference>
<organism evidence="2 3">
    <name type="scientific">Chryseobacterium defluvii</name>
    <dbReference type="NCBI Taxonomy" id="160396"/>
    <lineage>
        <taxon>Bacteria</taxon>
        <taxon>Pseudomonadati</taxon>
        <taxon>Bacteroidota</taxon>
        <taxon>Flavobacteriia</taxon>
        <taxon>Flavobacteriales</taxon>
        <taxon>Weeksellaceae</taxon>
        <taxon>Chryseobacterium group</taxon>
        <taxon>Chryseobacterium</taxon>
    </lineage>
</organism>
<sequence length="233" mass="26394">MKNLLLLHGALGHSDLFSSYLKELSPYFTIHTPMFSGHGTTGLPDGGISIEKYVQELAEYIEEENLEDVYFFGHSMGGYVALCYALQHPEKVNSVMTLGTKFDWTEEQTAKESKMLNPDVILDKVPKYAEQLELQHGAKWRQLLPAIADMMISLGKNPPLNESSFSGIDVPVQIMIGDKDNMVTLDESIKAYRNIPNAKLAVLPDTKHTMDKVRSKLLTDLMKDFWNLPYYYL</sequence>
<dbReference type="InterPro" id="IPR050266">
    <property type="entry name" value="AB_hydrolase_sf"/>
</dbReference>
<dbReference type="EMBL" id="JACHLE010000001">
    <property type="protein sequence ID" value="MBB4806299.1"/>
    <property type="molecule type" value="Genomic_DNA"/>
</dbReference>
<dbReference type="GO" id="GO:0016020">
    <property type="term" value="C:membrane"/>
    <property type="evidence" value="ECO:0007669"/>
    <property type="project" value="TreeGrafter"/>
</dbReference>
<dbReference type="RefSeq" id="WP_184187087.1">
    <property type="nucleotide sequence ID" value="NZ_JACHLE010000001.1"/>
</dbReference>
<evidence type="ECO:0000313" key="2">
    <source>
        <dbReference type="EMBL" id="MBB4806299.1"/>
    </source>
</evidence>
<feature type="domain" description="AB hydrolase-1" evidence="1">
    <location>
        <begin position="4"/>
        <end position="107"/>
    </location>
</feature>
<evidence type="ECO:0000313" key="3">
    <source>
        <dbReference type="Proteomes" id="UP000592180"/>
    </source>
</evidence>
<dbReference type="InterPro" id="IPR000073">
    <property type="entry name" value="AB_hydrolase_1"/>
</dbReference>
<reference evidence="2 3" key="1">
    <citation type="submission" date="2020-08" db="EMBL/GenBank/DDBJ databases">
        <title>Functional genomics of gut bacteria from endangered species of beetles.</title>
        <authorList>
            <person name="Carlos-Shanley C."/>
        </authorList>
    </citation>
    <scope>NUCLEOTIDE SEQUENCE [LARGE SCALE GENOMIC DNA]</scope>
    <source>
        <strain evidence="2 3">S00151</strain>
    </source>
</reference>
<dbReference type="AlphaFoldDB" id="A0A840KAA1"/>
<gene>
    <name evidence="2" type="ORF">HNP38_001571</name>
</gene>
<dbReference type="PANTHER" id="PTHR43798:SF33">
    <property type="entry name" value="HYDROLASE, PUTATIVE (AFU_ORTHOLOGUE AFUA_2G14860)-RELATED"/>
    <property type="match status" value="1"/>
</dbReference>
<accession>A0A840KAA1</accession>
<comment type="caution">
    <text evidence="2">The sequence shown here is derived from an EMBL/GenBank/DDBJ whole genome shotgun (WGS) entry which is preliminary data.</text>
</comment>
<dbReference type="InterPro" id="IPR029058">
    <property type="entry name" value="AB_hydrolase_fold"/>
</dbReference>
<keyword evidence="3" id="KW-1185">Reference proteome</keyword>
<dbReference type="Pfam" id="PF00561">
    <property type="entry name" value="Abhydrolase_1"/>
    <property type="match status" value="1"/>
</dbReference>
<protein>
    <submittedName>
        <fullName evidence="2">Pimeloyl-ACP methyl ester carboxylesterase</fullName>
    </submittedName>
</protein>
<evidence type="ECO:0000259" key="1">
    <source>
        <dbReference type="Pfam" id="PF00561"/>
    </source>
</evidence>
<dbReference type="SUPFAM" id="SSF53474">
    <property type="entry name" value="alpha/beta-Hydrolases"/>
    <property type="match status" value="1"/>
</dbReference>
<name>A0A840KAA1_9FLAO</name>